<keyword evidence="3" id="KW-0255">Endonuclease</keyword>
<evidence type="ECO:0000313" key="3">
    <source>
        <dbReference type="EMBL" id="MBO8482342.1"/>
    </source>
</evidence>
<dbReference type="GO" id="GO:0004519">
    <property type="term" value="F:endonuclease activity"/>
    <property type="evidence" value="ECO:0007669"/>
    <property type="project" value="UniProtKB-KW"/>
</dbReference>
<keyword evidence="3" id="KW-0540">Nuclease</keyword>
<dbReference type="InterPro" id="IPR051916">
    <property type="entry name" value="GPI-anchor_lipid_remodeler"/>
</dbReference>
<dbReference type="GO" id="GO:0016020">
    <property type="term" value="C:membrane"/>
    <property type="evidence" value="ECO:0007669"/>
    <property type="project" value="GOC"/>
</dbReference>
<dbReference type="EMBL" id="JADILY010000153">
    <property type="protein sequence ID" value="MBO8482342.1"/>
    <property type="molecule type" value="Genomic_DNA"/>
</dbReference>
<keyword evidence="3" id="KW-0378">Hydrolase</keyword>
<evidence type="ECO:0000256" key="1">
    <source>
        <dbReference type="SAM" id="Phobius"/>
    </source>
</evidence>
<feature type="transmembrane region" description="Helical" evidence="1">
    <location>
        <begin position="40"/>
        <end position="63"/>
    </location>
</feature>
<feature type="transmembrane region" description="Helical" evidence="1">
    <location>
        <begin position="70"/>
        <end position="86"/>
    </location>
</feature>
<protein>
    <submittedName>
        <fullName evidence="3">Endonuclease/exonuclease/phosphatase family protein</fullName>
    </submittedName>
</protein>
<feature type="domain" description="Endonuclease/exonuclease/phosphatase" evidence="2">
    <location>
        <begin position="110"/>
        <end position="352"/>
    </location>
</feature>
<proteinExistence type="predicted"/>
<dbReference type="CDD" id="cd09084">
    <property type="entry name" value="EEP-2"/>
    <property type="match status" value="1"/>
</dbReference>
<dbReference type="AlphaFoldDB" id="A0A9D9NQS0"/>
<keyword evidence="1" id="KW-1133">Transmembrane helix</keyword>
<dbReference type="InterPro" id="IPR005135">
    <property type="entry name" value="Endo/exonuclease/phosphatase"/>
</dbReference>
<reference evidence="3" key="2">
    <citation type="journal article" date="2021" name="PeerJ">
        <title>Extensive microbial diversity within the chicken gut microbiome revealed by metagenomics and culture.</title>
        <authorList>
            <person name="Gilroy R."/>
            <person name="Ravi A."/>
            <person name="Getino M."/>
            <person name="Pursley I."/>
            <person name="Horton D.L."/>
            <person name="Alikhan N.F."/>
            <person name="Baker D."/>
            <person name="Gharbi K."/>
            <person name="Hall N."/>
            <person name="Watson M."/>
            <person name="Adriaenssens E.M."/>
            <person name="Foster-Nyarko E."/>
            <person name="Jarju S."/>
            <person name="Secka A."/>
            <person name="Antonio M."/>
            <person name="Oren A."/>
            <person name="Chaudhuri R.R."/>
            <person name="La Ragione R."/>
            <person name="Hildebrand F."/>
            <person name="Pallen M.J."/>
        </authorList>
    </citation>
    <scope>NUCLEOTIDE SEQUENCE</scope>
    <source>
        <strain evidence="3">B3-2255</strain>
    </source>
</reference>
<organism evidence="3 4">
    <name type="scientific">Candidatus Merdivivens faecigallinarum</name>
    <dbReference type="NCBI Taxonomy" id="2840871"/>
    <lineage>
        <taxon>Bacteria</taxon>
        <taxon>Pseudomonadati</taxon>
        <taxon>Bacteroidota</taxon>
        <taxon>Bacteroidia</taxon>
        <taxon>Bacteroidales</taxon>
        <taxon>Muribaculaceae</taxon>
        <taxon>Muribaculaceae incertae sedis</taxon>
        <taxon>Candidatus Merdivivens</taxon>
    </lineage>
</organism>
<dbReference type="InterPro" id="IPR036691">
    <property type="entry name" value="Endo/exonu/phosph_ase_sf"/>
</dbReference>
<dbReference type="SUPFAM" id="SSF56219">
    <property type="entry name" value="DNase I-like"/>
    <property type="match status" value="1"/>
</dbReference>
<reference evidence="3" key="1">
    <citation type="submission" date="2020-10" db="EMBL/GenBank/DDBJ databases">
        <authorList>
            <person name="Gilroy R."/>
        </authorList>
    </citation>
    <scope>NUCLEOTIDE SEQUENCE</scope>
    <source>
        <strain evidence="3">B3-2255</strain>
    </source>
</reference>
<evidence type="ECO:0000313" key="4">
    <source>
        <dbReference type="Proteomes" id="UP000823772"/>
    </source>
</evidence>
<keyword evidence="1" id="KW-0812">Transmembrane</keyword>
<gene>
    <name evidence="3" type="ORF">IAC87_07375</name>
</gene>
<dbReference type="PANTHER" id="PTHR14859">
    <property type="entry name" value="CALCOFLUOR WHITE HYPERSENSITIVE PROTEIN PRECURSOR"/>
    <property type="match status" value="1"/>
</dbReference>
<keyword evidence="1" id="KW-0472">Membrane</keyword>
<evidence type="ECO:0000259" key="2">
    <source>
        <dbReference type="Pfam" id="PF03372"/>
    </source>
</evidence>
<feature type="transmembrane region" description="Helical" evidence="1">
    <location>
        <begin position="12"/>
        <end position="34"/>
    </location>
</feature>
<comment type="caution">
    <text evidence="3">The sequence shown here is derived from an EMBL/GenBank/DDBJ whole genome shotgun (WGS) entry which is preliminary data.</text>
</comment>
<sequence>MRDSSRRFTFSSAVWLIVLVVPALLLLLCYLSMYVNPARFWPAGVLAVMEFPVAIINLLLLVMAVIRRSRFFWIPLLALVPFVFIADKQIRFSGGGDTVVGEGENTLKIITYNVGGFRLPQSDEWGSIPDVREAALDSISKCSPDVVCMQEFYAGSPDTLSVLMEKYFSGYCYKYYFKHEPGKYSGNLTVSRFPIISSGVEKFSQSSNLALYNDIDLGNRILRVYNCHLQSYSISTAGLVKSMVEDKEVARETGVKVRGALLKRPKQAGQILDNVKNSPNEALICGDFNDTPMSYTYNALVKGRKDTFSEAGSGFAATYSKLWPLLRIDYIFVPESFGVISHRTPHWKFSDHYPVISVLNY</sequence>
<dbReference type="Pfam" id="PF03372">
    <property type="entry name" value="Exo_endo_phos"/>
    <property type="match status" value="1"/>
</dbReference>
<name>A0A9D9NQS0_9BACT</name>
<accession>A0A9D9NQS0</accession>
<dbReference type="Proteomes" id="UP000823772">
    <property type="component" value="Unassembled WGS sequence"/>
</dbReference>
<dbReference type="GO" id="GO:0006506">
    <property type="term" value="P:GPI anchor biosynthetic process"/>
    <property type="evidence" value="ECO:0007669"/>
    <property type="project" value="TreeGrafter"/>
</dbReference>
<dbReference type="PANTHER" id="PTHR14859:SF15">
    <property type="entry name" value="ENDONUCLEASE_EXONUCLEASE_PHOSPHATASE DOMAIN-CONTAINING PROTEIN"/>
    <property type="match status" value="1"/>
</dbReference>
<dbReference type="Gene3D" id="3.60.10.10">
    <property type="entry name" value="Endonuclease/exonuclease/phosphatase"/>
    <property type="match status" value="1"/>
</dbReference>